<dbReference type="EMBL" id="BK032805">
    <property type="protein sequence ID" value="DAF61255.1"/>
    <property type="molecule type" value="Genomic_DNA"/>
</dbReference>
<name>A0A8S5TE50_9CAUD</name>
<reference evidence="1" key="1">
    <citation type="journal article" date="2021" name="Proc. Natl. Acad. Sci. U.S.A.">
        <title>A Catalog of Tens of Thousands of Viruses from Human Metagenomes Reveals Hidden Associations with Chronic Diseases.</title>
        <authorList>
            <person name="Tisza M.J."/>
            <person name="Buck C.B."/>
        </authorList>
    </citation>
    <scope>NUCLEOTIDE SEQUENCE</scope>
    <source>
        <strain evidence="1">CtVf96</strain>
    </source>
</reference>
<accession>A0A8S5TE50</accession>
<protein>
    <submittedName>
        <fullName evidence="1">Uncharacterized protein</fullName>
    </submittedName>
</protein>
<evidence type="ECO:0000313" key="1">
    <source>
        <dbReference type="EMBL" id="DAF61255.1"/>
    </source>
</evidence>
<organism evidence="1">
    <name type="scientific">Siphoviridae sp. ctVf96</name>
    <dbReference type="NCBI Taxonomy" id="2827882"/>
    <lineage>
        <taxon>Viruses</taxon>
        <taxon>Duplodnaviria</taxon>
        <taxon>Heunggongvirae</taxon>
        <taxon>Uroviricota</taxon>
        <taxon>Caudoviricetes</taxon>
    </lineage>
</organism>
<proteinExistence type="predicted"/>
<sequence>MKKIRKNKNCSFCSESSFYNNNGVSAGTHIAFITSFESARSHLSIVIGGSNFCC</sequence>